<dbReference type="InterPro" id="IPR029063">
    <property type="entry name" value="SAM-dependent_MTases_sf"/>
</dbReference>
<evidence type="ECO:0000256" key="1">
    <source>
        <dbReference type="ARBA" id="ARBA00001541"/>
    </source>
</evidence>
<dbReference type="Pfam" id="PF03705">
    <property type="entry name" value="CheR_N"/>
    <property type="match status" value="1"/>
</dbReference>
<organism evidence="7 8">
    <name type="scientific">Tahibacter aquaticus</name>
    <dbReference type="NCBI Taxonomy" id="520092"/>
    <lineage>
        <taxon>Bacteria</taxon>
        <taxon>Pseudomonadati</taxon>
        <taxon>Pseudomonadota</taxon>
        <taxon>Gammaproteobacteria</taxon>
        <taxon>Lysobacterales</taxon>
        <taxon>Rhodanobacteraceae</taxon>
        <taxon>Tahibacter</taxon>
    </lineage>
</organism>
<dbReference type="GO" id="GO:0008983">
    <property type="term" value="F:protein-glutamate O-methyltransferase activity"/>
    <property type="evidence" value="ECO:0007669"/>
    <property type="project" value="UniProtKB-EC"/>
</dbReference>
<dbReference type="PROSITE" id="PS50123">
    <property type="entry name" value="CHER"/>
    <property type="match status" value="1"/>
</dbReference>
<comment type="caution">
    <text evidence="7">The sequence shown here is derived from an EMBL/GenBank/DDBJ whole genome shotgun (WGS) entry which is preliminary data.</text>
</comment>
<gene>
    <name evidence="7" type="ORF">DFR29_115118</name>
</gene>
<evidence type="ECO:0000259" key="6">
    <source>
        <dbReference type="PROSITE" id="PS50123"/>
    </source>
</evidence>
<dbReference type="InterPro" id="IPR000780">
    <property type="entry name" value="CheR_MeTrfase"/>
</dbReference>
<dbReference type="EMBL" id="SNZH01000015">
    <property type="protein sequence ID" value="TDR39728.1"/>
    <property type="molecule type" value="Genomic_DNA"/>
</dbReference>
<dbReference type="Gene3D" id="3.40.50.150">
    <property type="entry name" value="Vaccinia Virus protein VP39"/>
    <property type="match status" value="1"/>
</dbReference>
<comment type="catalytic activity">
    <reaction evidence="1">
        <text>L-glutamyl-[protein] + S-adenosyl-L-methionine = [protein]-L-glutamate 5-O-methyl ester + S-adenosyl-L-homocysteine</text>
        <dbReference type="Rhea" id="RHEA:24452"/>
        <dbReference type="Rhea" id="RHEA-COMP:10208"/>
        <dbReference type="Rhea" id="RHEA-COMP:10311"/>
        <dbReference type="ChEBI" id="CHEBI:29973"/>
        <dbReference type="ChEBI" id="CHEBI:57856"/>
        <dbReference type="ChEBI" id="CHEBI:59789"/>
        <dbReference type="ChEBI" id="CHEBI:82795"/>
        <dbReference type="EC" id="2.1.1.80"/>
    </reaction>
</comment>
<dbReference type="EC" id="2.1.1.80" evidence="2"/>
<name>A0A4R6YPJ9_9GAMM</name>
<dbReference type="PRINTS" id="PR00996">
    <property type="entry name" value="CHERMTFRASE"/>
</dbReference>
<dbReference type="SUPFAM" id="SSF53335">
    <property type="entry name" value="S-adenosyl-L-methionine-dependent methyltransferases"/>
    <property type="match status" value="1"/>
</dbReference>
<keyword evidence="3 7" id="KW-0489">Methyltransferase</keyword>
<dbReference type="InterPro" id="IPR022642">
    <property type="entry name" value="CheR_C"/>
</dbReference>
<evidence type="ECO:0000256" key="3">
    <source>
        <dbReference type="ARBA" id="ARBA00022603"/>
    </source>
</evidence>
<dbReference type="Proteomes" id="UP000295293">
    <property type="component" value="Unassembled WGS sequence"/>
</dbReference>
<dbReference type="GO" id="GO:0032259">
    <property type="term" value="P:methylation"/>
    <property type="evidence" value="ECO:0007669"/>
    <property type="project" value="UniProtKB-KW"/>
</dbReference>
<keyword evidence="4 7" id="KW-0808">Transferase</keyword>
<evidence type="ECO:0000313" key="7">
    <source>
        <dbReference type="EMBL" id="TDR39728.1"/>
    </source>
</evidence>
<dbReference type="AlphaFoldDB" id="A0A4R6YPJ9"/>
<keyword evidence="8" id="KW-1185">Reference proteome</keyword>
<dbReference type="PANTHER" id="PTHR24422">
    <property type="entry name" value="CHEMOTAXIS PROTEIN METHYLTRANSFERASE"/>
    <property type="match status" value="1"/>
</dbReference>
<keyword evidence="5" id="KW-0949">S-adenosyl-L-methionine</keyword>
<evidence type="ECO:0000313" key="8">
    <source>
        <dbReference type="Proteomes" id="UP000295293"/>
    </source>
</evidence>
<reference evidence="7 8" key="1">
    <citation type="submission" date="2019-03" db="EMBL/GenBank/DDBJ databases">
        <title>Genomic Encyclopedia of Type Strains, Phase IV (KMG-IV): sequencing the most valuable type-strain genomes for metagenomic binning, comparative biology and taxonomic classification.</title>
        <authorList>
            <person name="Goeker M."/>
        </authorList>
    </citation>
    <scope>NUCLEOTIDE SEQUENCE [LARGE SCALE GENOMIC DNA]</scope>
    <source>
        <strain evidence="7 8">DSM 21667</strain>
    </source>
</reference>
<dbReference type="InterPro" id="IPR036804">
    <property type="entry name" value="CheR_N_sf"/>
</dbReference>
<dbReference type="SUPFAM" id="SSF47757">
    <property type="entry name" value="Chemotaxis receptor methyltransferase CheR, N-terminal domain"/>
    <property type="match status" value="1"/>
</dbReference>
<sequence length="290" mass="32633">MALAIGNWSALSALPGMDDAEFARWADLLERRTGVVVPPARKPFLVTAVRGRMRETGHSRFDDYYRDLHKVPEGAIEWTTLVDRLTVHETHFFRHPPSFDLIASEWLPRLMQSGSEGALHAWSVGCSTGEEAYTLAMVLDRHIGMLSDARVYFGVTATDVSQPALAVGRSGLYPRNKFNEIPADYRERYVDEIDADSFQVREALRKRVGFAQFNLLDVARAPLKRLDLIFCQNVLIYFARDRRRELLTALAGLLKPGGMLVLGAGEVTSFAHPALSRVPHRQALAFLRNR</sequence>
<evidence type="ECO:0000256" key="2">
    <source>
        <dbReference type="ARBA" id="ARBA00012534"/>
    </source>
</evidence>
<feature type="domain" description="CheR-type methyltransferase" evidence="6">
    <location>
        <begin position="10"/>
        <end position="266"/>
    </location>
</feature>
<dbReference type="Gene3D" id="1.10.155.10">
    <property type="entry name" value="Chemotaxis receptor methyltransferase CheR, N-terminal domain"/>
    <property type="match status" value="1"/>
</dbReference>
<dbReference type="Pfam" id="PF01739">
    <property type="entry name" value="CheR"/>
    <property type="match status" value="1"/>
</dbReference>
<dbReference type="RefSeq" id="WP_133820725.1">
    <property type="nucleotide sequence ID" value="NZ_SNZH01000015.1"/>
</dbReference>
<dbReference type="InterPro" id="IPR022641">
    <property type="entry name" value="CheR_N"/>
</dbReference>
<proteinExistence type="predicted"/>
<dbReference type="InterPro" id="IPR050903">
    <property type="entry name" value="Bact_Chemotaxis_MeTrfase"/>
</dbReference>
<protein>
    <recommendedName>
        <fullName evidence="2">protein-glutamate O-methyltransferase</fullName>
        <ecNumber evidence="2">2.1.1.80</ecNumber>
    </recommendedName>
</protein>
<dbReference type="SMART" id="SM00138">
    <property type="entry name" value="MeTrc"/>
    <property type="match status" value="1"/>
</dbReference>
<dbReference type="OrthoDB" id="9816309at2"/>
<evidence type="ECO:0000256" key="5">
    <source>
        <dbReference type="ARBA" id="ARBA00022691"/>
    </source>
</evidence>
<dbReference type="PANTHER" id="PTHR24422:SF19">
    <property type="entry name" value="CHEMOTAXIS PROTEIN METHYLTRANSFERASE"/>
    <property type="match status" value="1"/>
</dbReference>
<accession>A0A4R6YPJ9</accession>
<evidence type="ECO:0000256" key="4">
    <source>
        <dbReference type="ARBA" id="ARBA00022679"/>
    </source>
</evidence>